<dbReference type="Proteomes" id="UP000214746">
    <property type="component" value="Unassembled WGS sequence"/>
</dbReference>
<comment type="caution">
    <text evidence="1">The sequence shown here is derived from an EMBL/GenBank/DDBJ whole genome shotgun (WGS) entry which is preliminary data.</text>
</comment>
<evidence type="ECO:0000313" key="2">
    <source>
        <dbReference type="Proteomes" id="UP000214746"/>
    </source>
</evidence>
<dbReference type="EMBL" id="NHRJ02000004">
    <property type="protein sequence ID" value="PZE21138.1"/>
    <property type="molecule type" value="Genomic_DNA"/>
</dbReference>
<accession>A0A2W1P1X9</accession>
<gene>
    <name evidence="1" type="ORF">CBW46_010705</name>
</gene>
<proteinExistence type="predicted"/>
<protein>
    <recommendedName>
        <fullName evidence="3">Serine/threonine protein kinase</fullName>
    </recommendedName>
</protein>
<dbReference type="OrthoDB" id="1739422at2"/>
<dbReference type="RefSeq" id="WP_089199994.1">
    <property type="nucleotide sequence ID" value="NZ_NHRJ02000004.1"/>
</dbReference>
<evidence type="ECO:0000313" key="1">
    <source>
        <dbReference type="EMBL" id="PZE21138.1"/>
    </source>
</evidence>
<reference evidence="1" key="1">
    <citation type="submission" date="2018-06" db="EMBL/GenBank/DDBJ databases">
        <title>Paenibacillus xerothermodurans sp. nov. an extremely dry heat resistant spore forming bacterium isolated from the soil of Cape Canaveral, Florida.</title>
        <authorList>
            <person name="Seuylemezian A."/>
            <person name="Kaur N."/>
            <person name="Patil P."/>
            <person name="Patil P."/>
            <person name="Mayilraj S."/>
            <person name="Vaishampayan P."/>
        </authorList>
    </citation>
    <scope>NUCLEOTIDE SEQUENCE [LARGE SCALE GENOMIC DNA]</scope>
    <source>
        <strain evidence="1">ATCC 27380</strain>
    </source>
</reference>
<keyword evidence="2" id="KW-1185">Reference proteome</keyword>
<name>A0A2W1P1X9_PAEXE</name>
<dbReference type="AlphaFoldDB" id="A0A2W1P1X9"/>
<evidence type="ECO:0008006" key="3">
    <source>
        <dbReference type="Google" id="ProtNLM"/>
    </source>
</evidence>
<organism evidence="1 2">
    <name type="scientific">Paenibacillus xerothermodurans</name>
    <dbReference type="NCBI Taxonomy" id="1977292"/>
    <lineage>
        <taxon>Bacteria</taxon>
        <taxon>Bacillati</taxon>
        <taxon>Bacillota</taxon>
        <taxon>Bacilli</taxon>
        <taxon>Bacillales</taxon>
        <taxon>Paenibacillaceae</taxon>
        <taxon>Paenibacillus</taxon>
    </lineage>
</organism>
<sequence>MAKFLSDTELQSINSWITKLERGGRRSYAETDVIEALRLRYKLMGTGKHRLVFDMGNGYVLKVARKKSGITCNRNEVVLYEQAPRSLQQYLCEIVDYGDGWLIMPNMQRTVHRRKHAKKLAKIWKRFLKFGVNIHDVLRKNNRMIRAGNVRLKNKKELVIIDYGNWHIERNSG</sequence>